<dbReference type="FunFam" id="1.10.510.10:FF:000249">
    <property type="entry name" value="Calcium-dependent protein kinase SK5"/>
    <property type="match status" value="1"/>
</dbReference>
<evidence type="ECO:0000256" key="13">
    <source>
        <dbReference type="ARBA" id="ARBA00047899"/>
    </source>
</evidence>
<dbReference type="InterPro" id="IPR050205">
    <property type="entry name" value="CDPK_Ser/Thr_kinases"/>
</dbReference>
<evidence type="ECO:0000256" key="5">
    <source>
        <dbReference type="ARBA" id="ARBA00022679"/>
    </source>
</evidence>
<keyword evidence="20" id="KW-1185">Reference proteome</keyword>
<dbReference type="PANTHER" id="PTHR24349">
    <property type="entry name" value="SERINE/THREONINE-PROTEIN KINASE"/>
    <property type="match status" value="1"/>
</dbReference>
<dbReference type="EMBL" id="JAKOGI010002102">
    <property type="protein sequence ID" value="KAJ8422948.1"/>
    <property type="molecule type" value="Genomic_DNA"/>
</dbReference>
<dbReference type="Gene3D" id="1.10.238.10">
    <property type="entry name" value="EF-hand"/>
    <property type="match status" value="1"/>
</dbReference>
<evidence type="ECO:0000256" key="11">
    <source>
        <dbReference type="ARBA" id="ARBA00022840"/>
    </source>
</evidence>
<dbReference type="AlphaFoldDB" id="A0A9Q1GQT7"/>
<dbReference type="EC" id="2.7.11.1" evidence="2"/>
<evidence type="ECO:0000256" key="1">
    <source>
        <dbReference type="ARBA" id="ARBA00005354"/>
    </source>
</evidence>
<evidence type="ECO:0000256" key="9">
    <source>
        <dbReference type="ARBA" id="ARBA00022777"/>
    </source>
</evidence>
<dbReference type="FunFam" id="3.30.200.20:FF:000004">
    <property type="entry name" value="Calcium-dependent protein kinase 1"/>
    <property type="match status" value="1"/>
</dbReference>
<dbReference type="InterPro" id="IPR008271">
    <property type="entry name" value="Ser/Thr_kinase_AS"/>
</dbReference>
<evidence type="ECO:0000256" key="8">
    <source>
        <dbReference type="ARBA" id="ARBA00022741"/>
    </source>
</evidence>
<keyword evidence="5" id="KW-0808">Transferase</keyword>
<dbReference type="InterPro" id="IPR011009">
    <property type="entry name" value="Kinase-like_dom_sf"/>
</dbReference>
<feature type="compositionally biased region" description="Polar residues" evidence="16">
    <location>
        <begin position="63"/>
        <end position="81"/>
    </location>
</feature>
<evidence type="ECO:0000256" key="16">
    <source>
        <dbReference type="SAM" id="MobiDB-lite"/>
    </source>
</evidence>
<dbReference type="PROSITE" id="PS00107">
    <property type="entry name" value="PROTEIN_KINASE_ATP"/>
    <property type="match status" value="1"/>
</dbReference>
<feature type="domain" description="EF-hand" evidence="18">
    <location>
        <begin position="566"/>
        <end position="601"/>
    </location>
</feature>
<feature type="compositionally biased region" description="Polar residues" evidence="16">
    <location>
        <begin position="125"/>
        <end position="139"/>
    </location>
</feature>
<feature type="compositionally biased region" description="Basic and acidic residues" evidence="16">
    <location>
        <begin position="18"/>
        <end position="62"/>
    </location>
</feature>
<evidence type="ECO:0000259" key="18">
    <source>
        <dbReference type="PROSITE" id="PS50222"/>
    </source>
</evidence>
<dbReference type="GO" id="GO:0005509">
    <property type="term" value="F:calcium ion binding"/>
    <property type="evidence" value="ECO:0007669"/>
    <property type="project" value="InterPro"/>
</dbReference>
<evidence type="ECO:0000256" key="15">
    <source>
        <dbReference type="PROSITE-ProRule" id="PRU10141"/>
    </source>
</evidence>
<organism evidence="19 20">
    <name type="scientific">Carnegiea gigantea</name>
    <dbReference type="NCBI Taxonomy" id="171969"/>
    <lineage>
        <taxon>Eukaryota</taxon>
        <taxon>Viridiplantae</taxon>
        <taxon>Streptophyta</taxon>
        <taxon>Embryophyta</taxon>
        <taxon>Tracheophyta</taxon>
        <taxon>Spermatophyta</taxon>
        <taxon>Magnoliopsida</taxon>
        <taxon>eudicotyledons</taxon>
        <taxon>Gunneridae</taxon>
        <taxon>Pentapetalae</taxon>
        <taxon>Caryophyllales</taxon>
        <taxon>Cactineae</taxon>
        <taxon>Cactaceae</taxon>
        <taxon>Cactoideae</taxon>
        <taxon>Echinocereeae</taxon>
        <taxon>Carnegiea</taxon>
    </lineage>
</organism>
<dbReference type="PROSITE" id="PS00108">
    <property type="entry name" value="PROTEIN_KINASE_ST"/>
    <property type="match status" value="1"/>
</dbReference>
<feature type="region of interest" description="Disordered" evidence="16">
    <location>
        <begin position="1"/>
        <end position="157"/>
    </location>
</feature>
<dbReference type="InterPro" id="IPR000719">
    <property type="entry name" value="Prot_kinase_dom"/>
</dbReference>
<keyword evidence="9" id="KW-0418">Kinase</keyword>
<dbReference type="PROSITE" id="PS50222">
    <property type="entry name" value="EF_HAND_2"/>
    <property type="match status" value="3"/>
</dbReference>
<dbReference type="FunFam" id="1.10.238.10:FF:000015">
    <property type="entry name" value="Calcium-dependent protein kinase 1"/>
    <property type="match status" value="1"/>
</dbReference>
<dbReference type="Proteomes" id="UP001153076">
    <property type="component" value="Unassembled WGS sequence"/>
</dbReference>
<name>A0A9Q1GQT7_9CARY</name>
<dbReference type="GO" id="GO:0004674">
    <property type="term" value="F:protein serine/threonine kinase activity"/>
    <property type="evidence" value="ECO:0007669"/>
    <property type="project" value="UniProtKB-KW"/>
</dbReference>
<comment type="catalytic activity">
    <reaction evidence="14">
        <text>L-seryl-[protein] + ATP = O-phospho-L-seryl-[protein] + ADP + H(+)</text>
        <dbReference type="Rhea" id="RHEA:17989"/>
        <dbReference type="Rhea" id="RHEA-COMP:9863"/>
        <dbReference type="Rhea" id="RHEA-COMP:11604"/>
        <dbReference type="ChEBI" id="CHEBI:15378"/>
        <dbReference type="ChEBI" id="CHEBI:29999"/>
        <dbReference type="ChEBI" id="CHEBI:30616"/>
        <dbReference type="ChEBI" id="CHEBI:83421"/>
        <dbReference type="ChEBI" id="CHEBI:456216"/>
        <dbReference type="EC" id="2.7.11.1"/>
    </reaction>
</comment>
<feature type="binding site" evidence="15">
    <location>
        <position position="222"/>
    </location>
    <ligand>
        <name>ATP</name>
        <dbReference type="ChEBI" id="CHEBI:30616"/>
    </ligand>
</feature>
<sequence>MGNNCISRLAKNSFGCRHPKEDDAEGKENDGKSSKDSAKENREDHSDVQVKAPEVVKIESKLGRQQSRLGRQESRLGTQESKLGRQESRLGRQESKLGRQESRLGRQESRVGRQEKPLRKEDSQLNESQLGNQGSNLTRLRSGLLQPNPNPGAEDQAKTLPLHEKNMPRVGSSAGLQVDSVLRRKTANVKEFYTLGKKLGHGQFGTTFLCVEKATGIEYACKTISKRKLINQEDIDDVRREIEIMHHLKGHPNVIAIKDAYEDSMAVHVVMELCSGGELFDRIIQRGHYSERKAADLARTIVGVVEACHSLGVMHRDLKPENFLFVSQDEDSPLKTIDFGLSIFFKPGDIFTDVVGSPYYVAPEVLRKRSGPEADVWSAGVIIYILLCGVPPFWAENEEEIFEEVLHGELDFTSDPWPNISDGAKDLVRRMLVRDPKKRLTAHEVLCHPWIMSDGVAPDKPLDHSVISRLQQFSAMNKLKKMALRVIAERLSEEEIAGLKQMFQMIDTDNSGQITFEELKEGLQRFGANLNESEIRHLMKSADVDNSGTIDYGEFITAMLQLQRVDREDHLFAAFSYFDKDGSGYITRDELQQACQEFGFSESHLEEIIKEVDQDNVSAACFNSN</sequence>
<keyword evidence="6" id="KW-0479">Metal-binding</keyword>
<evidence type="ECO:0000256" key="6">
    <source>
        <dbReference type="ARBA" id="ARBA00022723"/>
    </source>
</evidence>
<feature type="domain" description="EF-hand" evidence="18">
    <location>
        <begin position="530"/>
        <end position="565"/>
    </location>
</feature>
<dbReference type="SMART" id="SM00054">
    <property type="entry name" value="EFh"/>
    <property type="match status" value="3"/>
</dbReference>
<keyword evidence="7" id="KW-0677">Repeat</keyword>
<accession>A0A9Q1GQT7</accession>
<evidence type="ECO:0000313" key="20">
    <source>
        <dbReference type="Proteomes" id="UP001153076"/>
    </source>
</evidence>
<dbReference type="InterPro" id="IPR011992">
    <property type="entry name" value="EF-hand-dom_pair"/>
</dbReference>
<dbReference type="Gene3D" id="3.30.200.20">
    <property type="entry name" value="Phosphorylase Kinase, domain 1"/>
    <property type="match status" value="1"/>
</dbReference>
<dbReference type="PROSITE" id="PS50011">
    <property type="entry name" value="PROTEIN_KINASE_DOM"/>
    <property type="match status" value="1"/>
</dbReference>
<dbReference type="InterPro" id="IPR018247">
    <property type="entry name" value="EF_Hand_1_Ca_BS"/>
</dbReference>
<dbReference type="InterPro" id="IPR002048">
    <property type="entry name" value="EF_hand_dom"/>
</dbReference>
<evidence type="ECO:0000256" key="12">
    <source>
        <dbReference type="ARBA" id="ARBA00024334"/>
    </source>
</evidence>
<keyword evidence="3" id="KW-0723">Serine/threonine-protein kinase</keyword>
<dbReference type="GO" id="GO:0005524">
    <property type="term" value="F:ATP binding"/>
    <property type="evidence" value="ECO:0007669"/>
    <property type="project" value="UniProtKB-UniRule"/>
</dbReference>
<dbReference type="Gene3D" id="1.10.510.10">
    <property type="entry name" value="Transferase(Phosphotransferase) domain 1"/>
    <property type="match status" value="1"/>
</dbReference>
<dbReference type="PROSITE" id="PS00018">
    <property type="entry name" value="EF_HAND_1"/>
    <property type="match status" value="3"/>
</dbReference>
<feature type="compositionally biased region" description="Basic and acidic residues" evidence="16">
    <location>
        <begin position="82"/>
        <end position="123"/>
    </location>
</feature>
<dbReference type="Pfam" id="PF00069">
    <property type="entry name" value="Pkinase"/>
    <property type="match status" value="1"/>
</dbReference>
<proteinExistence type="inferred from homology"/>
<evidence type="ECO:0000256" key="2">
    <source>
        <dbReference type="ARBA" id="ARBA00012513"/>
    </source>
</evidence>
<reference evidence="19" key="1">
    <citation type="submission" date="2022-04" db="EMBL/GenBank/DDBJ databases">
        <title>Carnegiea gigantea Genome sequencing and assembly v2.</title>
        <authorList>
            <person name="Copetti D."/>
            <person name="Sanderson M.J."/>
            <person name="Burquez A."/>
            <person name="Wojciechowski M.F."/>
        </authorList>
    </citation>
    <scope>NUCLEOTIDE SEQUENCE</scope>
    <source>
        <strain evidence="19">SGP5-SGP5p</strain>
        <tissue evidence="19">Aerial part</tissue>
    </source>
</reference>
<gene>
    <name evidence="19" type="ORF">Cgig2_032386</name>
</gene>
<dbReference type="SUPFAM" id="SSF47473">
    <property type="entry name" value="EF-hand"/>
    <property type="match status" value="1"/>
</dbReference>
<keyword evidence="10" id="KW-0106">Calcium</keyword>
<comment type="catalytic activity">
    <reaction evidence="13">
        <text>L-threonyl-[protein] + ATP = O-phospho-L-threonyl-[protein] + ADP + H(+)</text>
        <dbReference type="Rhea" id="RHEA:46608"/>
        <dbReference type="Rhea" id="RHEA-COMP:11060"/>
        <dbReference type="Rhea" id="RHEA-COMP:11605"/>
        <dbReference type="ChEBI" id="CHEBI:15378"/>
        <dbReference type="ChEBI" id="CHEBI:30013"/>
        <dbReference type="ChEBI" id="CHEBI:30616"/>
        <dbReference type="ChEBI" id="CHEBI:61977"/>
        <dbReference type="ChEBI" id="CHEBI:456216"/>
        <dbReference type="EC" id="2.7.11.1"/>
    </reaction>
</comment>
<comment type="similarity">
    <text evidence="12">Belongs to the protein kinase superfamily. Ser/Thr protein kinase family. CDPK subfamily.</text>
</comment>
<evidence type="ECO:0000256" key="4">
    <source>
        <dbReference type="ARBA" id="ARBA00022553"/>
    </source>
</evidence>
<dbReference type="OrthoDB" id="40902at2759"/>
<keyword evidence="4" id="KW-0597">Phosphoprotein</keyword>
<dbReference type="SUPFAM" id="SSF56112">
    <property type="entry name" value="Protein kinase-like (PK-like)"/>
    <property type="match status" value="1"/>
</dbReference>
<dbReference type="InterPro" id="IPR017441">
    <property type="entry name" value="Protein_kinase_ATP_BS"/>
</dbReference>
<dbReference type="SMART" id="SM00220">
    <property type="entry name" value="S_TKc"/>
    <property type="match status" value="1"/>
</dbReference>
<comment type="caution">
    <text evidence="19">The sequence shown here is derived from an EMBL/GenBank/DDBJ whole genome shotgun (WGS) entry which is preliminary data.</text>
</comment>
<keyword evidence="8 15" id="KW-0547">Nucleotide-binding</keyword>
<protein>
    <recommendedName>
        <fullName evidence="2">non-specific serine/threonine protein kinase</fullName>
        <ecNumber evidence="2">2.7.11.1</ecNumber>
    </recommendedName>
</protein>
<comment type="similarity">
    <text evidence="1">Belongs to the protein kinase superfamily. CAMK Ser/Thr protein kinase family. CaMK subfamily.</text>
</comment>
<evidence type="ECO:0000256" key="7">
    <source>
        <dbReference type="ARBA" id="ARBA00022737"/>
    </source>
</evidence>
<evidence type="ECO:0000313" key="19">
    <source>
        <dbReference type="EMBL" id="KAJ8422948.1"/>
    </source>
</evidence>
<feature type="domain" description="Protein kinase" evidence="17">
    <location>
        <begin position="193"/>
        <end position="451"/>
    </location>
</feature>
<evidence type="ECO:0000256" key="3">
    <source>
        <dbReference type="ARBA" id="ARBA00022527"/>
    </source>
</evidence>
<evidence type="ECO:0000256" key="10">
    <source>
        <dbReference type="ARBA" id="ARBA00022837"/>
    </source>
</evidence>
<evidence type="ECO:0000259" key="17">
    <source>
        <dbReference type="PROSITE" id="PS50011"/>
    </source>
</evidence>
<dbReference type="Pfam" id="PF13499">
    <property type="entry name" value="EF-hand_7"/>
    <property type="match status" value="2"/>
</dbReference>
<dbReference type="CDD" id="cd05117">
    <property type="entry name" value="STKc_CAMK"/>
    <property type="match status" value="1"/>
</dbReference>
<keyword evidence="11 15" id="KW-0067">ATP-binding</keyword>
<dbReference type="SUPFAM" id="SSF57997">
    <property type="entry name" value="Tropomyosin"/>
    <property type="match status" value="1"/>
</dbReference>
<evidence type="ECO:0000256" key="14">
    <source>
        <dbReference type="ARBA" id="ARBA00048679"/>
    </source>
</evidence>
<feature type="domain" description="EF-hand" evidence="18">
    <location>
        <begin position="494"/>
        <end position="529"/>
    </location>
</feature>